<evidence type="ECO:0000256" key="1">
    <source>
        <dbReference type="ARBA" id="ARBA00023015"/>
    </source>
</evidence>
<dbReference type="InterPro" id="IPR009057">
    <property type="entry name" value="Homeodomain-like_sf"/>
</dbReference>
<dbReference type="Pfam" id="PF12833">
    <property type="entry name" value="HTH_18"/>
    <property type="match status" value="1"/>
</dbReference>
<dbReference type="InterPro" id="IPR018060">
    <property type="entry name" value="HTH_AraC"/>
</dbReference>
<keyword evidence="3" id="KW-0804">Transcription</keyword>
<reference evidence="6" key="1">
    <citation type="submission" date="2020-07" db="EMBL/GenBank/DDBJ databases">
        <title>Complete genome sequencing of Coprobacter sp. strain 2CBH44.</title>
        <authorList>
            <person name="Sakamoto M."/>
            <person name="Murakami T."/>
            <person name="Mori H."/>
        </authorList>
    </citation>
    <scope>NUCLEOTIDE SEQUENCE [LARGE SCALE GENOMIC DNA]</scope>
    <source>
        <strain evidence="6">2CBH44</strain>
    </source>
</reference>
<proteinExistence type="predicted"/>
<dbReference type="KEGG" id="copr:Cop2CBH44_00500"/>
<dbReference type="InterPro" id="IPR018062">
    <property type="entry name" value="HTH_AraC-typ_CS"/>
</dbReference>
<dbReference type="GO" id="GO:0043565">
    <property type="term" value="F:sequence-specific DNA binding"/>
    <property type="evidence" value="ECO:0007669"/>
    <property type="project" value="InterPro"/>
</dbReference>
<dbReference type="AlphaFoldDB" id="A0A7G1HVK9"/>
<dbReference type="Gene3D" id="1.10.10.60">
    <property type="entry name" value="Homeodomain-like"/>
    <property type="match status" value="2"/>
</dbReference>
<dbReference type="Pfam" id="PF02311">
    <property type="entry name" value="AraC_binding"/>
    <property type="match status" value="1"/>
</dbReference>
<dbReference type="InterPro" id="IPR014710">
    <property type="entry name" value="RmlC-like_jellyroll"/>
</dbReference>
<evidence type="ECO:0000256" key="2">
    <source>
        <dbReference type="ARBA" id="ARBA00023125"/>
    </source>
</evidence>
<organism evidence="5 6">
    <name type="scientific">Coprobacter secundus subsp. similis</name>
    <dbReference type="NCBI Taxonomy" id="2751153"/>
    <lineage>
        <taxon>Bacteria</taxon>
        <taxon>Pseudomonadati</taxon>
        <taxon>Bacteroidota</taxon>
        <taxon>Bacteroidia</taxon>
        <taxon>Bacteroidales</taxon>
        <taxon>Barnesiellaceae</taxon>
        <taxon>Coprobacter</taxon>
    </lineage>
</organism>
<accession>A0A7G1HVK9</accession>
<protein>
    <recommendedName>
        <fullName evidence="4">HTH araC/xylS-type domain-containing protein</fullName>
    </recommendedName>
</protein>
<dbReference type="InterPro" id="IPR003313">
    <property type="entry name" value="AraC-bd"/>
</dbReference>
<dbReference type="PANTHER" id="PTHR43280">
    <property type="entry name" value="ARAC-FAMILY TRANSCRIPTIONAL REGULATOR"/>
    <property type="match status" value="1"/>
</dbReference>
<keyword evidence="1" id="KW-0805">Transcription regulation</keyword>
<dbReference type="RefSeq" id="WP_200755274.1">
    <property type="nucleotide sequence ID" value="NZ_AP023322.1"/>
</dbReference>
<evidence type="ECO:0000313" key="6">
    <source>
        <dbReference type="Proteomes" id="UP000594042"/>
    </source>
</evidence>
<keyword evidence="6" id="KW-1185">Reference proteome</keyword>
<dbReference type="InterPro" id="IPR011051">
    <property type="entry name" value="RmlC_Cupin_sf"/>
</dbReference>
<name>A0A7G1HVK9_9BACT</name>
<keyword evidence="2" id="KW-0238">DNA-binding</keyword>
<dbReference type="GO" id="GO:0003700">
    <property type="term" value="F:DNA-binding transcription factor activity"/>
    <property type="evidence" value="ECO:0007669"/>
    <property type="project" value="InterPro"/>
</dbReference>
<feature type="domain" description="HTH araC/xylS-type" evidence="4">
    <location>
        <begin position="177"/>
        <end position="277"/>
    </location>
</feature>
<dbReference type="Gene3D" id="2.60.120.10">
    <property type="entry name" value="Jelly Rolls"/>
    <property type="match status" value="1"/>
</dbReference>
<dbReference type="SMART" id="SM00342">
    <property type="entry name" value="HTH_ARAC"/>
    <property type="match status" value="1"/>
</dbReference>
<dbReference type="PROSITE" id="PS01124">
    <property type="entry name" value="HTH_ARAC_FAMILY_2"/>
    <property type="match status" value="1"/>
</dbReference>
<dbReference type="PROSITE" id="PS00041">
    <property type="entry name" value="HTH_ARAC_FAMILY_1"/>
    <property type="match status" value="1"/>
</dbReference>
<dbReference type="EMBL" id="AP023322">
    <property type="protein sequence ID" value="BCI61697.1"/>
    <property type="molecule type" value="Genomic_DNA"/>
</dbReference>
<evidence type="ECO:0000259" key="4">
    <source>
        <dbReference type="PROSITE" id="PS01124"/>
    </source>
</evidence>
<evidence type="ECO:0000256" key="3">
    <source>
        <dbReference type="ARBA" id="ARBA00023163"/>
    </source>
</evidence>
<sequence>MWKENLYQPVEVLTRKHTKFPIDEHQHSFFEMVYVQSGSGSFYVKEGDFKVQQTNYKSHALFLIPPDTVHRFTIDTHCEYIFIRFTPHYAADYLGKQIEQSLYTSLKQCAITLDEKDTTIVRSLFRHIGQEASHTRKYSNYILQQWLNSILVIVAGHFMQENSAEYTSASIEPDKAMYLLQYIQQHIYQPELLKTKALCKKFNMASTYVGQYFKQHFQEDLQQYIIRNRLKIVENLLTDTTMSIKEIAAKMGYTDSCYLVRTFRCHYKMSPLEFRKKQLQQDLS</sequence>
<dbReference type="PANTHER" id="PTHR43280:SF2">
    <property type="entry name" value="HTH-TYPE TRANSCRIPTIONAL REGULATOR EXSA"/>
    <property type="match status" value="1"/>
</dbReference>
<gene>
    <name evidence="5" type="ORF">Cop2CBH44_00500</name>
</gene>
<dbReference type="Proteomes" id="UP000594042">
    <property type="component" value="Chromosome"/>
</dbReference>
<dbReference type="SUPFAM" id="SSF51182">
    <property type="entry name" value="RmlC-like cupins"/>
    <property type="match status" value="1"/>
</dbReference>
<dbReference type="SUPFAM" id="SSF46689">
    <property type="entry name" value="Homeodomain-like"/>
    <property type="match status" value="1"/>
</dbReference>
<evidence type="ECO:0000313" key="5">
    <source>
        <dbReference type="EMBL" id="BCI61697.1"/>
    </source>
</evidence>